<dbReference type="EMBL" id="PZKC01000014">
    <property type="protein sequence ID" value="PTD95332.1"/>
    <property type="molecule type" value="Genomic_DNA"/>
</dbReference>
<dbReference type="RefSeq" id="WP_107494550.1">
    <property type="nucleotide sequence ID" value="NZ_PZKC01000014.1"/>
</dbReference>
<organism evidence="2 3">
    <name type="scientific">Pseudothauera lacus</name>
    <dbReference type="NCBI Taxonomy" id="2136175"/>
    <lineage>
        <taxon>Bacteria</taxon>
        <taxon>Pseudomonadati</taxon>
        <taxon>Pseudomonadota</taxon>
        <taxon>Betaproteobacteria</taxon>
        <taxon>Rhodocyclales</taxon>
        <taxon>Zoogloeaceae</taxon>
        <taxon>Pseudothauera</taxon>
    </lineage>
</organism>
<evidence type="ECO:0000313" key="3">
    <source>
        <dbReference type="Proteomes" id="UP000241193"/>
    </source>
</evidence>
<reference evidence="2 3" key="1">
    <citation type="submission" date="2018-03" db="EMBL/GenBank/DDBJ databases">
        <authorList>
            <person name="Keele B.F."/>
        </authorList>
    </citation>
    <scope>NUCLEOTIDE SEQUENCE [LARGE SCALE GENOMIC DNA]</scope>
    <source>
        <strain evidence="2 3">D20</strain>
    </source>
</reference>
<feature type="domain" description="Co-chaperone DjlA N-terminal" evidence="1">
    <location>
        <begin position="28"/>
        <end position="145"/>
    </location>
</feature>
<dbReference type="Gene3D" id="1.10.3680.10">
    <property type="entry name" value="TerB-like"/>
    <property type="match status" value="1"/>
</dbReference>
<dbReference type="Proteomes" id="UP000241193">
    <property type="component" value="Unassembled WGS sequence"/>
</dbReference>
<accession>A0A2T4IC26</accession>
<name>A0A2T4IC26_9RHOO</name>
<reference evidence="2 3" key="2">
    <citation type="submission" date="2018-04" db="EMBL/GenBank/DDBJ databases">
        <title>Thauera lacus sp. nov., isolated from an saline lake in Inner Mongolia, China.</title>
        <authorList>
            <person name="Liang Q.-Y."/>
        </authorList>
    </citation>
    <scope>NUCLEOTIDE SEQUENCE [LARGE SCALE GENOMIC DNA]</scope>
    <source>
        <strain evidence="2 3">D20</strain>
    </source>
</reference>
<dbReference type="CDD" id="cd07313">
    <property type="entry name" value="terB_like_2"/>
    <property type="match status" value="1"/>
</dbReference>
<dbReference type="AlphaFoldDB" id="A0A2T4IC26"/>
<dbReference type="InterPro" id="IPR029024">
    <property type="entry name" value="TerB-like"/>
</dbReference>
<proteinExistence type="predicted"/>
<evidence type="ECO:0000259" key="1">
    <source>
        <dbReference type="Pfam" id="PF05099"/>
    </source>
</evidence>
<dbReference type="OrthoDB" id="5294347at2"/>
<dbReference type="SUPFAM" id="SSF158682">
    <property type="entry name" value="TerB-like"/>
    <property type="match status" value="1"/>
</dbReference>
<comment type="caution">
    <text evidence="2">The sequence shown here is derived from an EMBL/GenBank/DDBJ whole genome shotgun (WGS) entry which is preliminary data.</text>
</comment>
<evidence type="ECO:0000313" key="2">
    <source>
        <dbReference type="EMBL" id="PTD95332.1"/>
    </source>
</evidence>
<gene>
    <name evidence="2" type="ORF">C8261_15050</name>
</gene>
<dbReference type="Pfam" id="PF05099">
    <property type="entry name" value="TerB"/>
    <property type="match status" value="1"/>
</dbReference>
<sequence length="154" mass="17134">MLSSLKELFSALATPAPQAGTTAEHHLQLATAVLLVEVMRADADSPEAERLAIIEALRERFALATDEVERLFELARAASHDAPDLFTFTSQLNRAYSPAEKLQIVDYLWQVAYADGHLSHHENHLLLRLGELLYIPRGDFVAAKQRARTRSGNC</sequence>
<dbReference type="InterPro" id="IPR007791">
    <property type="entry name" value="DjlA_N"/>
</dbReference>
<keyword evidence="3" id="KW-1185">Reference proteome</keyword>
<protein>
    <recommendedName>
        <fullName evidence="1">Co-chaperone DjlA N-terminal domain-containing protein</fullName>
    </recommendedName>
</protein>